<evidence type="ECO:0000256" key="2">
    <source>
        <dbReference type="ARBA" id="ARBA00023136"/>
    </source>
</evidence>
<keyword evidence="2 4" id="KW-0472">Membrane</keyword>
<gene>
    <name evidence="6" type="ORF">T190115A13A_10287</name>
</gene>
<dbReference type="InterPro" id="IPR006664">
    <property type="entry name" value="OMP_bac"/>
</dbReference>
<dbReference type="PANTHER" id="PTHR30329">
    <property type="entry name" value="STATOR ELEMENT OF FLAGELLAR MOTOR COMPLEX"/>
    <property type="match status" value="1"/>
</dbReference>
<dbReference type="Gene3D" id="2.120.10.30">
    <property type="entry name" value="TolB, C-terminal domain"/>
    <property type="match status" value="1"/>
</dbReference>
<proteinExistence type="predicted"/>
<keyword evidence="6" id="KW-0966">Cell projection</keyword>
<dbReference type="RefSeq" id="WP_348737933.1">
    <property type="nucleotide sequence ID" value="NZ_CAXJRC010000011.1"/>
</dbReference>
<keyword evidence="3" id="KW-0998">Cell outer membrane</keyword>
<dbReference type="CDD" id="cd07185">
    <property type="entry name" value="OmpA_C-like"/>
    <property type="match status" value="1"/>
</dbReference>
<keyword evidence="6" id="KW-0282">Flagellum</keyword>
<name>A0ABM9PKM4_9FLAO</name>
<dbReference type="InterPro" id="IPR008969">
    <property type="entry name" value="CarboxyPept-like_regulatory"/>
</dbReference>
<dbReference type="Gene3D" id="1.25.40.10">
    <property type="entry name" value="Tetratricopeptide repeat domain"/>
    <property type="match status" value="1"/>
</dbReference>
<evidence type="ECO:0000313" key="6">
    <source>
        <dbReference type="EMBL" id="CAL2106131.1"/>
    </source>
</evidence>
<feature type="domain" description="OmpA-like" evidence="5">
    <location>
        <begin position="568"/>
        <end position="690"/>
    </location>
</feature>
<accession>A0ABM9PKM4</accession>
<sequence length="690" mass="79402">MKKIIFILITFLFVQHTNAQINRDLKRANKLFERTFYYSAIPLYEKAIKNDKTFKAVKNLADAYYFTNNFDKAAIHYKYLIKYYKSLIKETHYVRYATVLKAQGKYNNAYNLLRRYYKANNTQKLEELNRSEKYLDNIRAIGNRYTIKNLSLNTSSSEFGAIEKNGKIVFAAPKKQADNLAKRFGWTGNHYLDLYEINANEIHLGDSIAYPFSNAINTKLHESNIIFTKDGKTAYFTRNNFIKGKRKKDNKKVTHVQIFKAQFIDGSWKNITSLPFNDNSFSTEHPALSKDEKTLYFASDMVGGFGSFDLYAVSINSDGSYGTPRNLGSKINTDKKEQFPFVSDDDKLYFASNGHPSFGSLDIFVSTISNDSFSKPDNVGFPINSGHDDFSFFINSATKEGFFSSNRPEGKGGDDIYKIVEQKPLIIEDCYQFISGIITDIDTQEVLANATIKLTNKDTKKATSVQTDSNGKFSFKVACKTEYLIKASKEGYESKQKTLLLLKERKKNNDASMALKSLEQIDREFKEQLALKKKKQEALRKKLALQLDLDKKKKTEEAIDKEKDIVKDKGQIIVKTDEINFDYNLWYLRRDAKKAIDKVIGLMKKYPDMIVEIGTHSDIRGNNRYNLELSQKRANSARTYFMEQGIEPDRISAIGYGENKPIIKCKTEESCSEEQHELNRRCEFIVKKIY</sequence>
<dbReference type="PRINTS" id="PR01021">
    <property type="entry name" value="OMPADOMAIN"/>
</dbReference>
<dbReference type="Pfam" id="PF13620">
    <property type="entry name" value="CarboxypepD_reg"/>
    <property type="match status" value="1"/>
</dbReference>
<keyword evidence="7" id="KW-1185">Reference proteome</keyword>
<dbReference type="Pfam" id="PF00691">
    <property type="entry name" value="OmpA"/>
    <property type="match status" value="1"/>
</dbReference>
<organism evidence="6 7">
    <name type="scientific">Tenacibaculum vairaonense</name>
    <dbReference type="NCBI Taxonomy" id="3137860"/>
    <lineage>
        <taxon>Bacteria</taxon>
        <taxon>Pseudomonadati</taxon>
        <taxon>Bacteroidota</taxon>
        <taxon>Flavobacteriia</taxon>
        <taxon>Flavobacteriales</taxon>
        <taxon>Flavobacteriaceae</taxon>
        <taxon>Tenacibaculum</taxon>
    </lineage>
</organism>
<reference evidence="6 7" key="1">
    <citation type="submission" date="2024-05" db="EMBL/GenBank/DDBJ databases">
        <authorList>
            <person name="Duchaud E."/>
        </authorList>
    </citation>
    <scope>NUCLEOTIDE SEQUENCE [LARGE SCALE GENOMIC DNA]</scope>
    <source>
        <strain evidence="6">Ena-SAMPLE-TAB-13-05-2024-13:56:06:370-140305</strain>
    </source>
</reference>
<dbReference type="Pfam" id="PF07676">
    <property type="entry name" value="PD40"/>
    <property type="match status" value="3"/>
</dbReference>
<dbReference type="Gene3D" id="3.30.1330.60">
    <property type="entry name" value="OmpA-like domain"/>
    <property type="match status" value="1"/>
</dbReference>
<dbReference type="EMBL" id="CAXJRC010000011">
    <property type="protein sequence ID" value="CAL2106131.1"/>
    <property type="molecule type" value="Genomic_DNA"/>
</dbReference>
<dbReference type="InterPro" id="IPR011042">
    <property type="entry name" value="6-blade_b-propeller_TolB-like"/>
</dbReference>
<keyword evidence="6" id="KW-0969">Cilium</keyword>
<evidence type="ECO:0000256" key="3">
    <source>
        <dbReference type="ARBA" id="ARBA00023237"/>
    </source>
</evidence>
<dbReference type="InterPro" id="IPR050330">
    <property type="entry name" value="Bact_OuterMem_StrucFunc"/>
</dbReference>
<dbReference type="PANTHER" id="PTHR30329:SF21">
    <property type="entry name" value="LIPOPROTEIN YIAD-RELATED"/>
    <property type="match status" value="1"/>
</dbReference>
<dbReference type="SUPFAM" id="SSF49464">
    <property type="entry name" value="Carboxypeptidase regulatory domain-like"/>
    <property type="match status" value="1"/>
</dbReference>
<dbReference type="PROSITE" id="PS51123">
    <property type="entry name" value="OMPA_2"/>
    <property type="match status" value="1"/>
</dbReference>
<dbReference type="SUPFAM" id="SSF82171">
    <property type="entry name" value="DPP6 N-terminal domain-like"/>
    <property type="match status" value="1"/>
</dbReference>
<protein>
    <submittedName>
        <fullName evidence="6">Flagellar motor protein MotB</fullName>
    </submittedName>
</protein>
<dbReference type="InterPro" id="IPR011659">
    <property type="entry name" value="WD40"/>
</dbReference>
<evidence type="ECO:0000256" key="4">
    <source>
        <dbReference type="PROSITE-ProRule" id="PRU00473"/>
    </source>
</evidence>
<dbReference type="SUPFAM" id="SSF103088">
    <property type="entry name" value="OmpA-like"/>
    <property type="match status" value="1"/>
</dbReference>
<evidence type="ECO:0000256" key="1">
    <source>
        <dbReference type="ARBA" id="ARBA00004442"/>
    </source>
</evidence>
<comment type="caution">
    <text evidence="6">The sequence shown here is derived from an EMBL/GenBank/DDBJ whole genome shotgun (WGS) entry which is preliminary data.</text>
</comment>
<dbReference type="InterPro" id="IPR036737">
    <property type="entry name" value="OmpA-like_sf"/>
</dbReference>
<dbReference type="Proteomes" id="UP001497602">
    <property type="component" value="Unassembled WGS sequence"/>
</dbReference>
<dbReference type="SUPFAM" id="SSF48452">
    <property type="entry name" value="TPR-like"/>
    <property type="match status" value="1"/>
</dbReference>
<dbReference type="InterPro" id="IPR011990">
    <property type="entry name" value="TPR-like_helical_dom_sf"/>
</dbReference>
<dbReference type="InterPro" id="IPR006665">
    <property type="entry name" value="OmpA-like"/>
</dbReference>
<comment type="subcellular location">
    <subcellularLocation>
        <location evidence="1">Cell outer membrane</location>
    </subcellularLocation>
</comment>
<evidence type="ECO:0000313" key="7">
    <source>
        <dbReference type="Proteomes" id="UP001497602"/>
    </source>
</evidence>
<dbReference type="Gene3D" id="2.60.40.1120">
    <property type="entry name" value="Carboxypeptidase-like, regulatory domain"/>
    <property type="match status" value="1"/>
</dbReference>
<evidence type="ECO:0000259" key="5">
    <source>
        <dbReference type="PROSITE" id="PS51123"/>
    </source>
</evidence>